<name>A0ABU6WK76_9FABA</name>
<gene>
    <name evidence="2" type="ORF">PIB30_049885</name>
</gene>
<dbReference type="EMBL" id="JASCZI010181581">
    <property type="protein sequence ID" value="MED6184688.1"/>
    <property type="molecule type" value="Genomic_DNA"/>
</dbReference>
<evidence type="ECO:0000256" key="1">
    <source>
        <dbReference type="SAM" id="MobiDB-lite"/>
    </source>
</evidence>
<keyword evidence="3" id="KW-1185">Reference proteome</keyword>
<sequence>METPNDEYFAIALRHKHYRKIGVADCRTPPSAAASPPSIVDAPLSAHPFELGSPLDCRPHLSAVAAPAPDSRGSASGSRPALPSPQPADPKLFQI</sequence>
<accession>A0ABU6WK76</accession>
<organism evidence="2 3">
    <name type="scientific">Stylosanthes scabra</name>
    <dbReference type="NCBI Taxonomy" id="79078"/>
    <lineage>
        <taxon>Eukaryota</taxon>
        <taxon>Viridiplantae</taxon>
        <taxon>Streptophyta</taxon>
        <taxon>Embryophyta</taxon>
        <taxon>Tracheophyta</taxon>
        <taxon>Spermatophyta</taxon>
        <taxon>Magnoliopsida</taxon>
        <taxon>eudicotyledons</taxon>
        <taxon>Gunneridae</taxon>
        <taxon>Pentapetalae</taxon>
        <taxon>rosids</taxon>
        <taxon>fabids</taxon>
        <taxon>Fabales</taxon>
        <taxon>Fabaceae</taxon>
        <taxon>Papilionoideae</taxon>
        <taxon>50 kb inversion clade</taxon>
        <taxon>dalbergioids sensu lato</taxon>
        <taxon>Dalbergieae</taxon>
        <taxon>Pterocarpus clade</taxon>
        <taxon>Stylosanthes</taxon>
    </lineage>
</organism>
<protein>
    <submittedName>
        <fullName evidence="2">Uncharacterized protein</fullName>
    </submittedName>
</protein>
<comment type="caution">
    <text evidence="2">The sequence shown here is derived from an EMBL/GenBank/DDBJ whole genome shotgun (WGS) entry which is preliminary data.</text>
</comment>
<proteinExistence type="predicted"/>
<evidence type="ECO:0000313" key="3">
    <source>
        <dbReference type="Proteomes" id="UP001341840"/>
    </source>
</evidence>
<feature type="region of interest" description="Disordered" evidence="1">
    <location>
        <begin position="60"/>
        <end position="95"/>
    </location>
</feature>
<evidence type="ECO:0000313" key="2">
    <source>
        <dbReference type="EMBL" id="MED6184688.1"/>
    </source>
</evidence>
<reference evidence="2 3" key="1">
    <citation type="journal article" date="2023" name="Plants (Basel)">
        <title>Bridging the Gap: Combining Genomics and Transcriptomics Approaches to Understand Stylosanthes scabra, an Orphan Legume from the Brazilian Caatinga.</title>
        <authorList>
            <person name="Ferreira-Neto J.R.C."/>
            <person name="da Silva M.D."/>
            <person name="Binneck E."/>
            <person name="de Melo N.F."/>
            <person name="da Silva R.H."/>
            <person name="de Melo A.L.T.M."/>
            <person name="Pandolfi V."/>
            <person name="Bustamante F.O."/>
            <person name="Brasileiro-Vidal A.C."/>
            <person name="Benko-Iseppon A.M."/>
        </authorList>
    </citation>
    <scope>NUCLEOTIDE SEQUENCE [LARGE SCALE GENOMIC DNA]</scope>
    <source>
        <tissue evidence="2">Leaves</tissue>
    </source>
</reference>
<dbReference type="Proteomes" id="UP001341840">
    <property type="component" value="Unassembled WGS sequence"/>
</dbReference>